<comment type="caution">
    <text evidence="1">The sequence shown here is derived from an EMBL/GenBank/DDBJ whole genome shotgun (WGS) entry which is preliminary data.</text>
</comment>
<name>A0AB36FMI8_ALTMA</name>
<dbReference type="EMBL" id="MIPY01000062">
    <property type="protein sequence ID" value="OES24408.1"/>
    <property type="molecule type" value="Genomic_DNA"/>
</dbReference>
<sequence length="60" mass="6859">MSKKKWVKFSPEFRLETAQLLIDQGYIQKEVSEAMNVGFSIGGHWISTIPKHYVALCETS</sequence>
<protein>
    <submittedName>
        <fullName evidence="1">Transposase OrfAB subunit A domain protein</fullName>
    </submittedName>
</protein>
<dbReference type="Proteomes" id="UP000095392">
    <property type="component" value="Unassembled WGS sequence"/>
</dbReference>
<organism evidence="1 2">
    <name type="scientific">Alteromonas macleodii</name>
    <name type="common">Pseudoalteromonas macleodii</name>
    <dbReference type="NCBI Taxonomy" id="28108"/>
    <lineage>
        <taxon>Bacteria</taxon>
        <taxon>Pseudomonadati</taxon>
        <taxon>Pseudomonadota</taxon>
        <taxon>Gammaproteobacteria</taxon>
        <taxon>Alteromonadales</taxon>
        <taxon>Alteromonadaceae</taxon>
        <taxon>Alteromonas/Salinimonas group</taxon>
        <taxon>Alteromonas</taxon>
    </lineage>
</organism>
<gene>
    <name evidence="1" type="ORF">BFV95_4837</name>
</gene>
<dbReference type="AlphaFoldDB" id="A0AB36FMI8"/>
<proteinExistence type="predicted"/>
<reference evidence="1 2" key="1">
    <citation type="submission" date="2016-09" db="EMBL/GenBank/DDBJ databases">
        <title>Draft Genome Sequence of four Alteromonas macleodii strains isolated from copper coupons and grown long-term at elevated copper levels.</title>
        <authorList>
            <person name="Cusick K."/>
            <person name="Dale J."/>
            <person name="Little B."/>
            <person name="Biffinger J."/>
        </authorList>
    </citation>
    <scope>NUCLEOTIDE SEQUENCE [LARGE SCALE GENOMIC DNA]</scope>
    <source>
        <strain evidence="1 2">KCP01</strain>
    </source>
</reference>
<evidence type="ECO:0000313" key="2">
    <source>
        <dbReference type="Proteomes" id="UP000095392"/>
    </source>
</evidence>
<dbReference type="RefSeq" id="WP_069945544.1">
    <property type="nucleotide sequence ID" value="NZ_MIPW01000045.1"/>
</dbReference>
<evidence type="ECO:0000313" key="1">
    <source>
        <dbReference type="EMBL" id="OES24408.1"/>
    </source>
</evidence>
<accession>A0AB36FMI8</accession>
<keyword evidence="2" id="KW-1185">Reference proteome</keyword>